<dbReference type="EMBL" id="MN739184">
    <property type="protein sequence ID" value="QHS92649.1"/>
    <property type="molecule type" value="Genomic_DNA"/>
</dbReference>
<sequence>MTHSTNCDLELKSIVDTIDISDIVDNDALLHALGKRDPIWISGYLDFLGRMLYLWCDSYECGT</sequence>
<evidence type="ECO:0000313" key="1">
    <source>
        <dbReference type="EMBL" id="QHS92649.1"/>
    </source>
</evidence>
<proteinExistence type="predicted"/>
<dbReference type="AlphaFoldDB" id="A0A6C0BM46"/>
<reference evidence="1" key="1">
    <citation type="journal article" date="2020" name="Nature">
        <title>Giant virus diversity and host interactions through global metagenomics.</title>
        <authorList>
            <person name="Schulz F."/>
            <person name="Roux S."/>
            <person name="Paez-Espino D."/>
            <person name="Jungbluth S."/>
            <person name="Walsh D.A."/>
            <person name="Denef V.J."/>
            <person name="McMahon K.D."/>
            <person name="Konstantinidis K.T."/>
            <person name="Eloe-Fadrosh E.A."/>
            <person name="Kyrpides N.C."/>
            <person name="Woyke T."/>
        </authorList>
    </citation>
    <scope>NUCLEOTIDE SEQUENCE</scope>
    <source>
        <strain evidence="1">GVMAG-M-3300014204-73</strain>
    </source>
</reference>
<accession>A0A6C0BM46</accession>
<name>A0A6C0BM46_9ZZZZ</name>
<organism evidence="1">
    <name type="scientific">viral metagenome</name>
    <dbReference type="NCBI Taxonomy" id="1070528"/>
    <lineage>
        <taxon>unclassified sequences</taxon>
        <taxon>metagenomes</taxon>
        <taxon>organismal metagenomes</taxon>
    </lineage>
</organism>
<protein>
    <submittedName>
        <fullName evidence="1">Uncharacterized protein</fullName>
    </submittedName>
</protein>